<gene>
    <name evidence="2" type="ORF">FRX97_11915</name>
</gene>
<dbReference type="Proteomes" id="UP000321168">
    <property type="component" value="Unassembled WGS sequence"/>
</dbReference>
<proteinExistence type="predicted"/>
<keyword evidence="2" id="KW-0378">Hydrolase</keyword>
<sequence length="214" mass="25071">MMRKIQIPKTHFIGEKGDKENANTAWMVCHGYGQLVEYFSKKFEIPELDDHYLIFPEASNHFYLEGFSGKIGATWMTRYNREEAISDQQIYLSEVARVFDFTQFKTRVVFGFSQGVHTVIRWILDSKVRCEYLILWGAGLPEDYFKKMLDQKLVGKIFFVLGSKDEFIPKEKAETYLSEYKKNGLQFELIWYDGPHDVIPEPLKKVVAAIEKKN</sequence>
<evidence type="ECO:0000313" key="2">
    <source>
        <dbReference type="EMBL" id="TXC75572.1"/>
    </source>
</evidence>
<dbReference type="OrthoDB" id="595091at2"/>
<feature type="domain" description="Serine hydrolase" evidence="1">
    <location>
        <begin position="30"/>
        <end position="198"/>
    </location>
</feature>
<dbReference type="GO" id="GO:0016787">
    <property type="term" value="F:hydrolase activity"/>
    <property type="evidence" value="ECO:0007669"/>
    <property type="project" value="UniProtKB-KW"/>
</dbReference>
<protein>
    <submittedName>
        <fullName evidence="2">Dienelactone hydrolase family protein</fullName>
    </submittedName>
</protein>
<organism evidence="2 3">
    <name type="scientific">Luteibaculum oceani</name>
    <dbReference type="NCBI Taxonomy" id="1294296"/>
    <lineage>
        <taxon>Bacteria</taxon>
        <taxon>Pseudomonadati</taxon>
        <taxon>Bacteroidota</taxon>
        <taxon>Flavobacteriia</taxon>
        <taxon>Flavobacteriales</taxon>
        <taxon>Luteibaculaceae</taxon>
        <taxon>Luteibaculum</taxon>
    </lineage>
</organism>
<dbReference type="Gene3D" id="3.40.50.1820">
    <property type="entry name" value="alpha/beta hydrolase"/>
    <property type="match status" value="1"/>
</dbReference>
<reference evidence="2 3" key="1">
    <citation type="submission" date="2019-08" db="EMBL/GenBank/DDBJ databases">
        <title>Genome of Luteibaculum oceani JCM 18817.</title>
        <authorList>
            <person name="Bowman J.P."/>
        </authorList>
    </citation>
    <scope>NUCLEOTIDE SEQUENCE [LARGE SCALE GENOMIC DNA]</scope>
    <source>
        <strain evidence="2 3">JCM 18817</strain>
    </source>
</reference>
<comment type="caution">
    <text evidence="2">The sequence shown here is derived from an EMBL/GenBank/DDBJ whole genome shotgun (WGS) entry which is preliminary data.</text>
</comment>
<evidence type="ECO:0000313" key="3">
    <source>
        <dbReference type="Proteomes" id="UP000321168"/>
    </source>
</evidence>
<accession>A0A5C6UQF8</accession>
<dbReference type="Pfam" id="PF03959">
    <property type="entry name" value="FSH1"/>
    <property type="match status" value="1"/>
</dbReference>
<name>A0A5C6UQF8_9FLAO</name>
<dbReference type="AlphaFoldDB" id="A0A5C6UQF8"/>
<dbReference type="InterPro" id="IPR005645">
    <property type="entry name" value="FSH-like_dom"/>
</dbReference>
<keyword evidence="3" id="KW-1185">Reference proteome</keyword>
<evidence type="ECO:0000259" key="1">
    <source>
        <dbReference type="Pfam" id="PF03959"/>
    </source>
</evidence>
<dbReference type="SUPFAM" id="SSF53474">
    <property type="entry name" value="alpha/beta-Hydrolases"/>
    <property type="match status" value="1"/>
</dbReference>
<dbReference type="InterPro" id="IPR029058">
    <property type="entry name" value="AB_hydrolase_fold"/>
</dbReference>
<dbReference type="EMBL" id="VORB01000014">
    <property type="protein sequence ID" value="TXC75572.1"/>
    <property type="molecule type" value="Genomic_DNA"/>
</dbReference>